<keyword evidence="2" id="KW-1185">Reference proteome</keyword>
<sequence length="118" mass="12392">MTDYWEDDLLTAARADAAALEDLAERVTALRATATDAAGLATVTVDAGGVPTDLVLGRNATRRTPGELAAVILATMRAAQAKLAAQVEAAARGVPGLDDATRAEILGEFRARYPEERR</sequence>
<proteinExistence type="predicted"/>
<dbReference type="EMBL" id="BSTX01000003">
    <property type="protein sequence ID" value="GLZ79360.1"/>
    <property type="molecule type" value="Genomic_DNA"/>
</dbReference>
<evidence type="ECO:0000313" key="1">
    <source>
        <dbReference type="EMBL" id="GLZ79360.1"/>
    </source>
</evidence>
<dbReference type="InterPro" id="IPR036894">
    <property type="entry name" value="YbaB-like_sf"/>
</dbReference>
<dbReference type="Pfam" id="PF02575">
    <property type="entry name" value="YbaB_DNA_bd"/>
    <property type="match status" value="1"/>
</dbReference>
<dbReference type="InterPro" id="IPR004401">
    <property type="entry name" value="YbaB/EbfC"/>
</dbReference>
<protein>
    <recommendedName>
        <fullName evidence="3">YbaB/EbfC DNA-binding family protein</fullName>
    </recommendedName>
</protein>
<dbReference type="Gene3D" id="3.30.1310.10">
    <property type="entry name" value="Nucleoid-associated protein YbaB-like domain"/>
    <property type="match status" value="1"/>
</dbReference>
<name>A0A9W6SLX7_9ACTN</name>
<dbReference type="RefSeq" id="WP_285664518.1">
    <property type="nucleotide sequence ID" value="NZ_BSTX01000003.1"/>
</dbReference>
<dbReference type="AlphaFoldDB" id="A0A9W6SLX7"/>
<gene>
    <name evidence="1" type="ORF">Afil01_41670</name>
</gene>
<evidence type="ECO:0000313" key="2">
    <source>
        <dbReference type="Proteomes" id="UP001165079"/>
    </source>
</evidence>
<accession>A0A9W6SLX7</accession>
<dbReference type="GO" id="GO:0003677">
    <property type="term" value="F:DNA binding"/>
    <property type="evidence" value="ECO:0007669"/>
    <property type="project" value="InterPro"/>
</dbReference>
<comment type="caution">
    <text evidence="1">The sequence shown here is derived from an EMBL/GenBank/DDBJ whole genome shotgun (WGS) entry which is preliminary data.</text>
</comment>
<dbReference type="Proteomes" id="UP001165079">
    <property type="component" value="Unassembled WGS sequence"/>
</dbReference>
<evidence type="ECO:0008006" key="3">
    <source>
        <dbReference type="Google" id="ProtNLM"/>
    </source>
</evidence>
<reference evidence="1" key="1">
    <citation type="submission" date="2023-03" db="EMBL/GenBank/DDBJ databases">
        <title>Actinorhabdospora filicis NBRC 111898.</title>
        <authorList>
            <person name="Ichikawa N."/>
            <person name="Sato H."/>
            <person name="Tonouchi N."/>
        </authorList>
    </citation>
    <scope>NUCLEOTIDE SEQUENCE</scope>
    <source>
        <strain evidence="1">NBRC 111898</strain>
    </source>
</reference>
<organism evidence="1 2">
    <name type="scientific">Actinorhabdospora filicis</name>
    <dbReference type="NCBI Taxonomy" id="1785913"/>
    <lineage>
        <taxon>Bacteria</taxon>
        <taxon>Bacillati</taxon>
        <taxon>Actinomycetota</taxon>
        <taxon>Actinomycetes</taxon>
        <taxon>Micromonosporales</taxon>
        <taxon>Micromonosporaceae</taxon>
        <taxon>Actinorhabdospora</taxon>
    </lineage>
</organism>